<dbReference type="Proteomes" id="UP000215596">
    <property type="component" value="Unassembled WGS sequence"/>
</dbReference>
<name>A0A268ERP8_9BACL</name>
<dbReference type="Pfam" id="PF08003">
    <property type="entry name" value="Methyltransf_9"/>
    <property type="match status" value="1"/>
</dbReference>
<gene>
    <name evidence="4" type="ORF">CHH67_14270</name>
</gene>
<evidence type="ECO:0000256" key="1">
    <source>
        <dbReference type="ARBA" id="ARBA00022603"/>
    </source>
</evidence>
<dbReference type="PANTHER" id="PTHR43464:SF19">
    <property type="entry name" value="UBIQUINONE BIOSYNTHESIS O-METHYLTRANSFERASE, MITOCHONDRIAL"/>
    <property type="match status" value="1"/>
</dbReference>
<keyword evidence="2 4" id="KW-0808">Transferase</keyword>
<dbReference type="InterPro" id="IPR036086">
    <property type="entry name" value="ParB/Sulfiredoxin_sf"/>
</dbReference>
<dbReference type="SUPFAM" id="SSF53335">
    <property type="entry name" value="S-adenosyl-L-methionine-dependent methyltransferases"/>
    <property type="match status" value="1"/>
</dbReference>
<dbReference type="PANTHER" id="PTHR43464">
    <property type="entry name" value="METHYLTRANSFERASE"/>
    <property type="match status" value="1"/>
</dbReference>
<evidence type="ECO:0000313" key="5">
    <source>
        <dbReference type="Proteomes" id="UP000215596"/>
    </source>
</evidence>
<dbReference type="InterPro" id="IPR029063">
    <property type="entry name" value="SAM-dependent_MTases_sf"/>
</dbReference>
<proteinExistence type="predicted"/>
<protein>
    <submittedName>
        <fullName evidence="4">SAM-dependent methyltransferase</fullName>
    </submittedName>
</protein>
<organism evidence="4 5">
    <name type="scientific">Paenibacillus campinasensis</name>
    <dbReference type="NCBI Taxonomy" id="66347"/>
    <lineage>
        <taxon>Bacteria</taxon>
        <taxon>Bacillati</taxon>
        <taxon>Bacillota</taxon>
        <taxon>Bacilli</taxon>
        <taxon>Bacillales</taxon>
        <taxon>Paenibacillaceae</taxon>
        <taxon>Paenibacillus</taxon>
    </lineage>
</organism>
<dbReference type="GO" id="GO:0032259">
    <property type="term" value="P:methylation"/>
    <property type="evidence" value="ECO:0007669"/>
    <property type="project" value="UniProtKB-KW"/>
</dbReference>
<reference evidence="4 5" key="1">
    <citation type="submission" date="2017-07" db="EMBL/GenBank/DDBJ databases">
        <title>Isolation and whole genome analysis of endospore-forming bacteria from heroin.</title>
        <authorList>
            <person name="Kalinowski J."/>
            <person name="Ahrens B."/>
            <person name="Al-Dilaimi A."/>
            <person name="Winkler A."/>
            <person name="Wibberg D."/>
            <person name="Schleenbecker U."/>
            <person name="Ruckert C."/>
            <person name="Wolfel R."/>
            <person name="Grass G."/>
        </authorList>
    </citation>
    <scope>NUCLEOTIDE SEQUENCE [LARGE SCALE GENOMIC DNA]</scope>
    <source>
        <strain evidence="4 5">7537-G1</strain>
    </source>
</reference>
<evidence type="ECO:0000313" key="4">
    <source>
        <dbReference type="EMBL" id="PAD75803.1"/>
    </source>
</evidence>
<dbReference type="AlphaFoldDB" id="A0A268ERP8"/>
<dbReference type="CDD" id="cd02440">
    <property type="entry name" value="AdoMet_MTases"/>
    <property type="match status" value="1"/>
</dbReference>
<dbReference type="OrthoDB" id="9791837at2"/>
<dbReference type="SUPFAM" id="SSF110849">
    <property type="entry name" value="ParB/Sulfiredoxin"/>
    <property type="match status" value="1"/>
</dbReference>
<evidence type="ECO:0000256" key="2">
    <source>
        <dbReference type="ARBA" id="ARBA00022679"/>
    </source>
</evidence>
<dbReference type="GO" id="GO:0008168">
    <property type="term" value="F:methyltransferase activity"/>
    <property type="evidence" value="ECO:0007669"/>
    <property type="project" value="UniProtKB-KW"/>
</dbReference>
<accession>A0A268ERP8</accession>
<keyword evidence="1 4" id="KW-0489">Methyltransferase</keyword>
<comment type="caution">
    <text evidence="4">The sequence shown here is derived from an EMBL/GenBank/DDBJ whole genome shotgun (WGS) entry which is preliminary data.</text>
</comment>
<sequence length="364" mass="43099">MNAAYIHTRVPVELLFTEFIPEERRSVIDHFTEAWYDYHKRYASRSIARLTPHIQLFRYFMGQEQSPALYLEWYRMIHTTRQLQPPLTDAALLQERRAVYDHMLAMLKDSPARFEQFPALVRYNRDRGYFNIADGHHRIVFLYCHGIRHIPVRMTREDYADWMNERELGAVAEVFKRYHRSLIYTPILHPSYMNMRSERDSKYPTRLDKILDCLQTLPLPGKRVIDIGCNIGYYARYFSREGAMVTGIDPMPEHYELAQALNKLERVPFDLRLERFESAHLPESYDIGLLLTVFYHIMNIDHVREAFLRQINQTVHGLLFWESGGAPDMERSVLLNGTHFNRYEKLAVTEGTGKRRELGVFFTA</sequence>
<evidence type="ECO:0000256" key="3">
    <source>
        <dbReference type="ARBA" id="ARBA00022691"/>
    </source>
</evidence>
<dbReference type="RefSeq" id="WP_095265866.1">
    <property type="nucleotide sequence ID" value="NZ_NPBY01000044.1"/>
</dbReference>
<dbReference type="InterPro" id="IPR027555">
    <property type="entry name" value="Mo5U34_MeTrfas-like"/>
</dbReference>
<dbReference type="EMBL" id="NPBY01000044">
    <property type="protein sequence ID" value="PAD75803.1"/>
    <property type="molecule type" value="Genomic_DNA"/>
</dbReference>
<dbReference type="Gene3D" id="3.40.50.150">
    <property type="entry name" value="Vaccinia Virus protein VP39"/>
    <property type="match status" value="1"/>
</dbReference>
<keyword evidence="3" id="KW-0949">S-adenosyl-L-methionine</keyword>